<accession>Q2SB87</accession>
<proteinExistence type="predicted"/>
<sequence length="196" mass="22109">MMAVGVRRLKVPLRLPAVWITLFLDGEIRLQQVHLQANGFARILQGMIGVLFKIHRIQWRAIGNVPQSNGVFEDLQVFVVHLIDLGVEILGEEAVQTFFRRRNPVGAAHGEAQHKGFIFRRHASPQQDVDIIMRFQSGGAVEQIDAGDVKFGILHQLDNQRDVFLFQSDALDAGECFRHSHLVIVQLDVPFCHAFG</sequence>
<reference evidence="1 2" key="1">
    <citation type="journal article" date="2005" name="Nucleic Acids Res.">
        <title>Genomic blueprint of Hahella chejuensis, a marine microbe producing an algicidal agent.</title>
        <authorList>
            <person name="Jeong H."/>
            <person name="Yim J.H."/>
            <person name="Lee C."/>
            <person name="Choi S.-H."/>
            <person name="Park Y.K."/>
            <person name="Yoon S.H."/>
            <person name="Hur C.-G."/>
            <person name="Kang H.-Y."/>
            <person name="Kim D."/>
            <person name="Lee H.H."/>
            <person name="Park K.H."/>
            <person name="Park S.-H."/>
            <person name="Park H.-S."/>
            <person name="Lee H.K."/>
            <person name="Oh T.K."/>
            <person name="Kim J.F."/>
        </authorList>
    </citation>
    <scope>NUCLEOTIDE SEQUENCE [LARGE SCALE GENOMIC DNA]</scope>
    <source>
        <strain evidence="1 2">KCTC 2396</strain>
    </source>
</reference>
<evidence type="ECO:0000313" key="2">
    <source>
        <dbReference type="Proteomes" id="UP000000238"/>
    </source>
</evidence>
<evidence type="ECO:0000313" key="1">
    <source>
        <dbReference type="EMBL" id="ABC32087.1"/>
    </source>
</evidence>
<dbReference type="HOGENOM" id="CLU_1388529_0_0_6"/>
<dbReference type="AlphaFoldDB" id="Q2SB87"/>
<protein>
    <submittedName>
        <fullName evidence="1">Uncharacterized protein</fullName>
    </submittedName>
</protein>
<dbReference type="KEGG" id="hch:HCH_05421"/>
<name>Q2SB87_HAHCH</name>
<dbReference type="Proteomes" id="UP000000238">
    <property type="component" value="Chromosome"/>
</dbReference>
<dbReference type="EMBL" id="CP000155">
    <property type="protein sequence ID" value="ABC32087.1"/>
    <property type="molecule type" value="Genomic_DNA"/>
</dbReference>
<keyword evidence="2" id="KW-1185">Reference proteome</keyword>
<gene>
    <name evidence="1" type="ordered locus">HCH_05421</name>
</gene>
<organism evidence="1 2">
    <name type="scientific">Hahella chejuensis (strain KCTC 2396)</name>
    <dbReference type="NCBI Taxonomy" id="349521"/>
    <lineage>
        <taxon>Bacteria</taxon>
        <taxon>Pseudomonadati</taxon>
        <taxon>Pseudomonadota</taxon>
        <taxon>Gammaproteobacteria</taxon>
        <taxon>Oceanospirillales</taxon>
        <taxon>Hahellaceae</taxon>
        <taxon>Hahella</taxon>
    </lineage>
</organism>